<comment type="caution">
    <text evidence="1">The sequence shown here is derived from an EMBL/GenBank/DDBJ whole genome shotgun (WGS) entry which is preliminary data.</text>
</comment>
<name>A0A4R3ZVH7_9ACTN</name>
<dbReference type="EMBL" id="SMCX01000006">
    <property type="protein sequence ID" value="TCW24551.1"/>
    <property type="molecule type" value="Genomic_DNA"/>
</dbReference>
<dbReference type="Proteomes" id="UP000295805">
    <property type="component" value="Unassembled WGS sequence"/>
</dbReference>
<evidence type="ECO:0000313" key="1">
    <source>
        <dbReference type="EMBL" id="TCW24551.1"/>
    </source>
</evidence>
<protein>
    <submittedName>
        <fullName evidence="1">Uncharacterized protein</fullName>
    </submittedName>
</protein>
<sequence>METLGFVPLAQGCGYVGDTRWTHGQWKGRGWSESVEYDLTAPEHVSMFPYGVLDHIARARLGSDEGWGMFEHASMGRHDPSGFRDYLHMAE</sequence>
<organism evidence="1 2">
    <name type="scientific">Dietzia cinnamea</name>
    <dbReference type="NCBI Taxonomy" id="321318"/>
    <lineage>
        <taxon>Bacteria</taxon>
        <taxon>Bacillati</taxon>
        <taxon>Actinomycetota</taxon>
        <taxon>Actinomycetes</taxon>
        <taxon>Mycobacteriales</taxon>
        <taxon>Dietziaceae</taxon>
        <taxon>Dietzia</taxon>
    </lineage>
</organism>
<dbReference type="AlphaFoldDB" id="A0A4R3ZVH7"/>
<accession>A0A4R3ZVH7</accession>
<reference evidence="1 2" key="1">
    <citation type="submission" date="2019-03" db="EMBL/GenBank/DDBJ databases">
        <title>Root nodule microbial communities of legume samples collected from USA, Mexico and Botswana.</title>
        <authorList>
            <person name="Hirsch A."/>
        </authorList>
    </citation>
    <scope>NUCLEOTIDE SEQUENCE [LARGE SCALE GENOMIC DNA]</scope>
    <source>
        <strain evidence="1 2">55</strain>
    </source>
</reference>
<proteinExistence type="predicted"/>
<evidence type="ECO:0000313" key="2">
    <source>
        <dbReference type="Proteomes" id="UP000295805"/>
    </source>
</evidence>
<gene>
    <name evidence="1" type="ORF">EDD19_1067</name>
</gene>